<evidence type="ECO:0000256" key="3">
    <source>
        <dbReference type="ARBA" id="ARBA00022475"/>
    </source>
</evidence>
<dbReference type="GO" id="GO:0005886">
    <property type="term" value="C:plasma membrane"/>
    <property type="evidence" value="ECO:0007669"/>
    <property type="project" value="UniProtKB-SubCell"/>
</dbReference>
<dbReference type="STRING" id="357804.Ping_0066"/>
<evidence type="ECO:0000313" key="11">
    <source>
        <dbReference type="Proteomes" id="UP000000639"/>
    </source>
</evidence>
<evidence type="ECO:0000256" key="1">
    <source>
        <dbReference type="ARBA" id="ARBA00004162"/>
    </source>
</evidence>
<reference evidence="10 11" key="1">
    <citation type="submission" date="2007-01" db="EMBL/GenBank/DDBJ databases">
        <title>Complete sequence of Psychromonas ingrahamii 37.</title>
        <authorList>
            <consortium name="US DOE Joint Genome Institute"/>
            <person name="Copeland A."/>
            <person name="Lucas S."/>
            <person name="Lapidus A."/>
            <person name="Barry K."/>
            <person name="Detter J.C."/>
            <person name="Glavina del Rio T."/>
            <person name="Hammon N."/>
            <person name="Israni S."/>
            <person name="Dalin E."/>
            <person name="Tice H."/>
            <person name="Pitluck S."/>
            <person name="Thompson L.S."/>
            <person name="Brettin T."/>
            <person name="Bruce D."/>
            <person name="Han C."/>
            <person name="Tapia R."/>
            <person name="Schmutz J."/>
            <person name="Larimer F."/>
            <person name="Land M."/>
            <person name="Hauser L."/>
            <person name="Kyrpides N."/>
            <person name="Ivanova N."/>
            <person name="Staley J."/>
            <person name="Richardson P."/>
        </authorList>
    </citation>
    <scope>NUCLEOTIDE SEQUENCE [LARGE SCALE GENOMIC DNA]</scope>
    <source>
        <strain evidence="10 11">37</strain>
    </source>
</reference>
<dbReference type="PANTHER" id="PTHR38104">
    <property type="match status" value="1"/>
</dbReference>
<evidence type="ECO:0000256" key="5">
    <source>
        <dbReference type="ARBA" id="ARBA00022989"/>
    </source>
</evidence>
<dbReference type="GO" id="GO:0016989">
    <property type="term" value="F:sigma factor antagonist activity"/>
    <property type="evidence" value="ECO:0007669"/>
    <property type="project" value="InterPro"/>
</dbReference>
<comment type="subunit">
    <text evidence="7">Interacts 1:1 with ECF RNA polymerase sigma-E (RpoE); this inhibits the interaction of sigma-E with the RNA polymerase catalytic core and leads to a decreased expression of sigma-E-regulated genes. Interacts with RseB.</text>
</comment>
<evidence type="ECO:0000256" key="2">
    <source>
        <dbReference type="ARBA" id="ARBA00005837"/>
    </source>
</evidence>
<evidence type="ECO:0000256" key="6">
    <source>
        <dbReference type="ARBA" id="ARBA00023136"/>
    </source>
</evidence>
<dbReference type="HOGENOM" id="CLU_108851_1_0_6"/>
<evidence type="ECO:0000313" key="10">
    <source>
        <dbReference type="EMBL" id="ABM01940.1"/>
    </source>
</evidence>
<comment type="subcellular location">
    <subcellularLocation>
        <location evidence="7">Cell inner membrane</location>
    </subcellularLocation>
    <subcellularLocation>
        <location evidence="1">Cell membrane</location>
        <topology evidence="1">Single-pass membrane protein</topology>
    </subcellularLocation>
</comment>
<feature type="domain" description="Anti sigma-E protein RseA N-terminal" evidence="8">
    <location>
        <begin position="5"/>
        <end position="74"/>
    </location>
</feature>
<feature type="domain" description="Anti sigma-E protein RseA C-terminal" evidence="9">
    <location>
        <begin position="130"/>
        <end position="173"/>
    </location>
</feature>
<dbReference type="InterPro" id="IPR005573">
    <property type="entry name" value="Anti-sigma_E_RseA_C"/>
</dbReference>
<gene>
    <name evidence="10" type="ordered locus">Ping_0066</name>
</gene>
<dbReference type="OrthoDB" id="6194196at2"/>
<evidence type="ECO:0000259" key="9">
    <source>
        <dbReference type="Pfam" id="PF03873"/>
    </source>
</evidence>
<dbReference type="eggNOG" id="COG3073">
    <property type="taxonomic scope" value="Bacteria"/>
</dbReference>
<dbReference type="KEGG" id="pin:Ping_0066"/>
<organism evidence="10 11">
    <name type="scientific">Psychromonas ingrahamii (strain DSM 17664 / CCUG 51855 / 37)</name>
    <dbReference type="NCBI Taxonomy" id="357804"/>
    <lineage>
        <taxon>Bacteria</taxon>
        <taxon>Pseudomonadati</taxon>
        <taxon>Pseudomonadota</taxon>
        <taxon>Gammaproteobacteria</taxon>
        <taxon>Alteromonadales</taxon>
        <taxon>Psychromonadaceae</taxon>
        <taxon>Psychromonas</taxon>
    </lineage>
</organism>
<dbReference type="Gene3D" id="1.10.10.880">
    <property type="entry name" value="Anti sigma-E protein RseA, N-terminal domain"/>
    <property type="match status" value="1"/>
</dbReference>
<keyword evidence="7" id="KW-0997">Cell inner membrane</keyword>
<evidence type="ECO:0000256" key="4">
    <source>
        <dbReference type="ARBA" id="ARBA00022692"/>
    </source>
</evidence>
<dbReference type="RefSeq" id="WP_011768499.1">
    <property type="nucleotide sequence ID" value="NC_008709.1"/>
</dbReference>
<comment type="similarity">
    <text evidence="2 7">Belongs to the RseA family.</text>
</comment>
<dbReference type="AlphaFoldDB" id="A1SR25"/>
<dbReference type="InterPro" id="IPR052383">
    <property type="entry name" value="Anti-sigma-E_RseA-like"/>
</dbReference>
<proteinExistence type="inferred from homology"/>
<dbReference type="InterPro" id="IPR026279">
    <property type="entry name" value="RseA"/>
</dbReference>
<dbReference type="EMBL" id="CP000510">
    <property type="protein sequence ID" value="ABM01940.1"/>
    <property type="molecule type" value="Genomic_DNA"/>
</dbReference>
<keyword evidence="6 7" id="KW-0472">Membrane</keyword>
<dbReference type="InterPro" id="IPR036147">
    <property type="entry name" value="Anti-sigma_E_RseA_N_sf"/>
</dbReference>
<keyword evidence="3 7" id="KW-1003">Cell membrane</keyword>
<sequence>MKDVNEQLSAIVDNEFIDEKLIDELLINKDKQELFSRYHLIGDVMRGDITDQFINFDISQQVMAKIEQPTKIAAVVELDTPTEKSKNNVISFVKRFGQYAIAASVAGVVVLASLVTSEPTFQNNSAGLEVLKTVPLGAANPVSLQTTKKQSQQEVKKHNDRLEALLNDHQLQLQTQP</sequence>
<dbReference type="Pfam" id="PF03872">
    <property type="entry name" value="RseA_N"/>
    <property type="match status" value="1"/>
</dbReference>
<name>A1SR25_PSYIN</name>
<evidence type="ECO:0000256" key="7">
    <source>
        <dbReference type="PIRNR" id="PIRNR016938"/>
    </source>
</evidence>
<keyword evidence="11" id="KW-1185">Reference proteome</keyword>
<dbReference type="Proteomes" id="UP000000639">
    <property type="component" value="Chromosome"/>
</dbReference>
<protein>
    <recommendedName>
        <fullName evidence="7">Anti-sigma-E factor RseA</fullName>
    </recommendedName>
    <alternativeName>
        <fullName evidence="7">Regulator of SigE</fullName>
    </alternativeName>
    <alternativeName>
        <fullName evidence="7">Sigma-E anti-sigma factor RseA</fullName>
    </alternativeName>
    <alternativeName>
        <fullName evidence="7">Sigma-E factor negative regulatory protein</fullName>
    </alternativeName>
</protein>
<dbReference type="PIRSF" id="PIRSF016938">
    <property type="entry name" value="RseA"/>
    <property type="match status" value="1"/>
</dbReference>
<dbReference type="Pfam" id="PF03873">
    <property type="entry name" value="RseA_C"/>
    <property type="match status" value="1"/>
</dbReference>
<comment type="function">
    <text evidence="7">An anti-sigma factor for extracytoplasmic function (ECF) sigma factor sigma-E (RpoE). ECF sigma factors are held in an inactive form by an anti-sigma factor until released by regulated intramembrane proteolysis (RIP). RIP occurs when an extracytoplasmic signal triggers a concerted proteolytic cascade to transmit information and elicit cellular responses. The membrane-spanning regulatory substrate protein is first cut periplasmically (site-1 protease, S1P, DegS), then within the membrane itself (site-2 protease, S2P, RseP), while cytoplasmic proteases finish degrading the anti-sigma factor, liberating sigma-E.</text>
</comment>
<dbReference type="SUPFAM" id="SSF89069">
    <property type="entry name" value="N-terminal, cytoplasmic domain of anti-sigmaE factor RseA"/>
    <property type="match status" value="1"/>
</dbReference>
<keyword evidence="4" id="KW-0812">Transmembrane</keyword>
<accession>A1SR25</accession>
<keyword evidence="5" id="KW-1133">Transmembrane helix</keyword>
<dbReference type="CDD" id="cd16328">
    <property type="entry name" value="RseA_N"/>
    <property type="match status" value="1"/>
</dbReference>
<dbReference type="PANTHER" id="PTHR38104:SF1">
    <property type="entry name" value="ANTI-SIGMA-E FACTOR RSEA"/>
    <property type="match status" value="1"/>
</dbReference>
<dbReference type="InterPro" id="IPR005572">
    <property type="entry name" value="Anti-sigma_E_RseA_N"/>
</dbReference>
<evidence type="ECO:0000259" key="8">
    <source>
        <dbReference type="Pfam" id="PF03872"/>
    </source>
</evidence>